<evidence type="ECO:0000256" key="2">
    <source>
        <dbReference type="ARBA" id="ARBA00022729"/>
    </source>
</evidence>
<dbReference type="Pfam" id="PF08386">
    <property type="entry name" value="Abhydrolase_4"/>
    <property type="match status" value="1"/>
</dbReference>
<evidence type="ECO:0000256" key="4">
    <source>
        <dbReference type="SAM" id="MobiDB-lite"/>
    </source>
</evidence>
<dbReference type="AlphaFoldDB" id="A0A7W3ITD4"/>
<dbReference type="InterPro" id="IPR051601">
    <property type="entry name" value="Serine_prot/Carboxylest_S33"/>
</dbReference>
<evidence type="ECO:0000256" key="1">
    <source>
        <dbReference type="ARBA" id="ARBA00010088"/>
    </source>
</evidence>
<dbReference type="Proteomes" id="UP000523079">
    <property type="component" value="Unassembled WGS sequence"/>
</dbReference>
<dbReference type="GO" id="GO:0016787">
    <property type="term" value="F:hydrolase activity"/>
    <property type="evidence" value="ECO:0007669"/>
    <property type="project" value="UniProtKB-KW"/>
</dbReference>
<keyword evidence="2" id="KW-0732">Signal</keyword>
<dbReference type="PANTHER" id="PTHR43248">
    <property type="entry name" value="2-SUCCINYL-6-HYDROXY-2,4-CYCLOHEXADIENE-1-CARBOXYLATE SYNTHASE"/>
    <property type="match status" value="1"/>
</dbReference>
<feature type="domain" description="Peptidase S33 tripeptidyl aminopeptidase-like C-terminal" evidence="6">
    <location>
        <begin position="495"/>
        <end position="599"/>
    </location>
</feature>
<name>A0A7W3ITD4_9ACTN</name>
<evidence type="ECO:0000313" key="7">
    <source>
        <dbReference type="EMBL" id="MBA8794904.1"/>
    </source>
</evidence>
<dbReference type="SUPFAM" id="SSF53474">
    <property type="entry name" value="alpha/beta-Hydrolases"/>
    <property type="match status" value="1"/>
</dbReference>
<evidence type="ECO:0000256" key="3">
    <source>
        <dbReference type="ARBA" id="ARBA00022801"/>
    </source>
</evidence>
<protein>
    <submittedName>
        <fullName evidence="7">Pimeloyl-ACP methyl ester carboxylesterase</fullName>
    </submittedName>
</protein>
<dbReference type="Pfam" id="PF00561">
    <property type="entry name" value="Abhydrolase_1"/>
    <property type="match status" value="1"/>
</dbReference>
<accession>A0A7W3ITD4</accession>
<dbReference type="EMBL" id="JACGWT010000004">
    <property type="protein sequence ID" value="MBA8794904.1"/>
    <property type="molecule type" value="Genomic_DNA"/>
</dbReference>
<feature type="domain" description="AB hydrolase-1" evidence="5">
    <location>
        <begin position="144"/>
        <end position="299"/>
    </location>
</feature>
<organism evidence="7 8">
    <name type="scientific">Microlunatus kandeliicorticis</name>
    <dbReference type="NCBI Taxonomy" id="1759536"/>
    <lineage>
        <taxon>Bacteria</taxon>
        <taxon>Bacillati</taxon>
        <taxon>Actinomycetota</taxon>
        <taxon>Actinomycetes</taxon>
        <taxon>Propionibacteriales</taxon>
        <taxon>Propionibacteriaceae</taxon>
        <taxon>Microlunatus</taxon>
    </lineage>
</organism>
<keyword evidence="3" id="KW-0378">Hydrolase</keyword>
<dbReference type="Gene3D" id="3.40.50.1820">
    <property type="entry name" value="alpha/beta hydrolase"/>
    <property type="match status" value="1"/>
</dbReference>
<dbReference type="InterPro" id="IPR013595">
    <property type="entry name" value="Pept_S33_TAP-like_C"/>
</dbReference>
<comment type="similarity">
    <text evidence="1">Belongs to the peptidase S33 family.</text>
</comment>
<evidence type="ECO:0000259" key="6">
    <source>
        <dbReference type="Pfam" id="PF08386"/>
    </source>
</evidence>
<dbReference type="InterPro" id="IPR000073">
    <property type="entry name" value="AB_hydrolase_1"/>
</dbReference>
<dbReference type="PANTHER" id="PTHR43248:SF29">
    <property type="entry name" value="TRIPEPTIDYL AMINOPEPTIDASE"/>
    <property type="match status" value="1"/>
</dbReference>
<keyword evidence="8" id="KW-1185">Reference proteome</keyword>
<comment type="caution">
    <text evidence="7">The sequence shown here is derived from an EMBL/GenBank/DDBJ whole genome shotgun (WGS) entry which is preliminary data.</text>
</comment>
<reference evidence="7 8" key="1">
    <citation type="submission" date="2020-07" db="EMBL/GenBank/DDBJ databases">
        <title>Sequencing the genomes of 1000 actinobacteria strains.</title>
        <authorList>
            <person name="Klenk H.-P."/>
        </authorList>
    </citation>
    <scope>NUCLEOTIDE SEQUENCE [LARGE SCALE GENOMIC DNA]</scope>
    <source>
        <strain evidence="7 8">DSM 100723</strain>
    </source>
</reference>
<dbReference type="InterPro" id="IPR029058">
    <property type="entry name" value="AB_hydrolase_fold"/>
</dbReference>
<evidence type="ECO:0000313" key="8">
    <source>
        <dbReference type="Proteomes" id="UP000523079"/>
    </source>
</evidence>
<proteinExistence type="inferred from homology"/>
<dbReference type="RefSeq" id="WP_182560537.1">
    <property type="nucleotide sequence ID" value="NZ_JACGWT010000004.1"/>
</dbReference>
<gene>
    <name evidence="7" type="ORF">FHX74_002532</name>
</gene>
<feature type="region of interest" description="Disordered" evidence="4">
    <location>
        <begin position="57"/>
        <end position="83"/>
    </location>
</feature>
<feature type="region of interest" description="Disordered" evidence="4">
    <location>
        <begin position="1"/>
        <end position="36"/>
    </location>
</feature>
<evidence type="ECO:0000259" key="5">
    <source>
        <dbReference type="Pfam" id="PF00561"/>
    </source>
</evidence>
<sequence>MPRRTLPLSSRRRTAAPSTAGPSPASPRPTGPVRRAGRGALVLAAAVLLGLGGPVLQAPAAPPPPPKSLPGHRHQRPAYDRTSLLEARRVDRVPAPKLAWYGCGGDLRCATAKLPMDYDQPRGATTELALVKLPARKPSKRIGTLFLNPGGPGGSATELVSDAAGFLDPSLLDAFDIVGIDPRGVGYSDQVRCFADARTQAPSLKVLQSTPFPYGATQEKSYLAASAQLARGCSTTGEPLSASMSTAEVARDMDVLRRSVGDSKLNYLGFSYGTYLGEVYANLFPDRIRTMVLDGTIDPEAWVGRGSNRLIDERLGSAAGSWRALQEILRRCDKVGPRYCLYAAGDPVKNLAALADRLKKKPLVQTDPFSGDTYTLHYADLVGNLSQLLYSPTAPDDVTQVLSDTTELANEQDRPAARRTGAEQAELQAASARLAATLRTLDALRTRQASTPGQRRAFPYDNSLDAYNAVLCTDAQHPTSPQTWVRAGAADDKTSPYFGRLWDWASAACARSTWTATDEDAYRGPFTKRTANTVLIVGADWDPATPYRGAKAAAALMPTSRLLSADNWGHTSYGFSTCASDKIDTYLLTRQLPRRGLVCHTAYRPFSQPVLSGQARTARSGLSWQGVRLDPLAEALIRANGVR</sequence>
<feature type="compositionally biased region" description="Low complexity" evidence="4">
    <location>
        <begin position="1"/>
        <end position="23"/>
    </location>
</feature>